<dbReference type="VEuPathDB" id="FungiDB:MPH_13560"/>
<feature type="region of interest" description="Disordered" evidence="1">
    <location>
        <begin position="70"/>
        <end position="97"/>
    </location>
</feature>
<evidence type="ECO:0000313" key="2">
    <source>
        <dbReference type="EMBL" id="EKG09409.1"/>
    </source>
</evidence>
<reference evidence="2 3" key="1">
    <citation type="journal article" date="2012" name="BMC Genomics">
        <title>Tools to kill: Genome of one of the most destructive plant pathogenic fungi Macrophomina phaseolina.</title>
        <authorList>
            <person name="Islam M.S."/>
            <person name="Haque M.S."/>
            <person name="Islam M.M."/>
            <person name="Emdad E.M."/>
            <person name="Halim A."/>
            <person name="Hossen Q.M.M."/>
            <person name="Hossain M.Z."/>
            <person name="Ahmed B."/>
            <person name="Rahim S."/>
            <person name="Rahman M.S."/>
            <person name="Alam M.M."/>
            <person name="Hou S."/>
            <person name="Wan X."/>
            <person name="Saito J.A."/>
            <person name="Alam M."/>
        </authorList>
    </citation>
    <scope>NUCLEOTIDE SEQUENCE [LARGE SCALE GENOMIC DNA]</scope>
    <source>
        <strain evidence="2 3">MS6</strain>
    </source>
</reference>
<feature type="compositionally biased region" description="Polar residues" evidence="1">
    <location>
        <begin position="70"/>
        <end position="89"/>
    </location>
</feature>
<dbReference type="OrthoDB" id="2156052at2759"/>
<proteinExistence type="predicted"/>
<dbReference type="STRING" id="1126212.K2RH45"/>
<dbReference type="HOGENOM" id="CLU_1147379_0_0_1"/>
<dbReference type="AlphaFoldDB" id="K2RH45"/>
<dbReference type="EMBL" id="AHHD01000689">
    <property type="protein sequence ID" value="EKG09409.1"/>
    <property type="molecule type" value="Genomic_DNA"/>
</dbReference>
<evidence type="ECO:0000313" key="3">
    <source>
        <dbReference type="Proteomes" id="UP000007129"/>
    </source>
</evidence>
<accession>K2RH45</accession>
<evidence type="ECO:0000256" key="1">
    <source>
        <dbReference type="SAM" id="MobiDB-lite"/>
    </source>
</evidence>
<protein>
    <submittedName>
        <fullName evidence="2">Uncharacterized protein</fullName>
    </submittedName>
</protein>
<sequence>MDPIDSEELLRHFTRSAVEKPVQNIVDEIFNDETLREKLGLRGRVSFQSHTNLGQSDTTTVDEAMERMSITDTFRGNQRAASARPATSEQRGKGGGRADQFYIYRQEDGPSSPAVAIEYKAPHKLTRGVITAGLNGTIVPGWDVIDKEGNSVEFFSKWLLAAVVTQYFSYIIDKEVQYGYLFTGDAIVFLQIPDDPITVHYYISIPGVDAQQDDEYGLQQTAVAQVSAFVLRALAAPPPPQE</sequence>
<dbReference type="InParanoid" id="K2RH45"/>
<gene>
    <name evidence="2" type="ORF">MPH_13560</name>
</gene>
<name>K2RH45_MACPH</name>
<dbReference type="Proteomes" id="UP000007129">
    <property type="component" value="Unassembled WGS sequence"/>
</dbReference>
<dbReference type="eggNOG" id="ENOG502SHD6">
    <property type="taxonomic scope" value="Eukaryota"/>
</dbReference>
<organism evidence="2 3">
    <name type="scientific">Macrophomina phaseolina (strain MS6)</name>
    <name type="common">Charcoal rot fungus</name>
    <dbReference type="NCBI Taxonomy" id="1126212"/>
    <lineage>
        <taxon>Eukaryota</taxon>
        <taxon>Fungi</taxon>
        <taxon>Dikarya</taxon>
        <taxon>Ascomycota</taxon>
        <taxon>Pezizomycotina</taxon>
        <taxon>Dothideomycetes</taxon>
        <taxon>Dothideomycetes incertae sedis</taxon>
        <taxon>Botryosphaeriales</taxon>
        <taxon>Botryosphaeriaceae</taxon>
        <taxon>Macrophomina</taxon>
    </lineage>
</organism>
<comment type="caution">
    <text evidence="2">The sequence shown here is derived from an EMBL/GenBank/DDBJ whole genome shotgun (WGS) entry which is preliminary data.</text>
</comment>